<proteinExistence type="predicted"/>
<dbReference type="EMBL" id="GBRH01273378">
    <property type="protein sequence ID" value="JAD24517.1"/>
    <property type="molecule type" value="Transcribed_RNA"/>
</dbReference>
<sequence>MARILSLDG</sequence>
<evidence type="ECO:0000313" key="1">
    <source>
        <dbReference type="EMBL" id="JAD24517.1"/>
    </source>
</evidence>
<accession>A0A0A8YNZ4</accession>
<protein>
    <submittedName>
        <fullName evidence="1">Uncharacterized protein</fullName>
    </submittedName>
</protein>
<reference evidence="1" key="1">
    <citation type="submission" date="2014-09" db="EMBL/GenBank/DDBJ databases">
        <authorList>
            <person name="Magalhaes I.L.F."/>
            <person name="Oliveira U."/>
            <person name="Santos F.R."/>
            <person name="Vidigal T.H.D.A."/>
            <person name="Brescovit A.D."/>
            <person name="Santos A.J."/>
        </authorList>
    </citation>
    <scope>NUCLEOTIDE SEQUENCE</scope>
    <source>
        <tissue evidence="1">Shoot tissue taken approximately 20 cm above the soil surface</tissue>
    </source>
</reference>
<organism evidence="1">
    <name type="scientific">Arundo donax</name>
    <name type="common">Giant reed</name>
    <name type="synonym">Donax arundinaceus</name>
    <dbReference type="NCBI Taxonomy" id="35708"/>
    <lineage>
        <taxon>Eukaryota</taxon>
        <taxon>Viridiplantae</taxon>
        <taxon>Streptophyta</taxon>
        <taxon>Embryophyta</taxon>
        <taxon>Tracheophyta</taxon>
        <taxon>Spermatophyta</taxon>
        <taxon>Magnoliopsida</taxon>
        <taxon>Liliopsida</taxon>
        <taxon>Poales</taxon>
        <taxon>Poaceae</taxon>
        <taxon>PACMAD clade</taxon>
        <taxon>Arundinoideae</taxon>
        <taxon>Arundineae</taxon>
        <taxon>Arundo</taxon>
    </lineage>
</organism>
<name>A0A0A8YNZ4_ARUDO</name>
<reference evidence="1" key="2">
    <citation type="journal article" date="2015" name="Data Brief">
        <title>Shoot transcriptome of the giant reed, Arundo donax.</title>
        <authorList>
            <person name="Barrero R.A."/>
            <person name="Guerrero F.D."/>
            <person name="Moolhuijzen P."/>
            <person name="Goolsby J.A."/>
            <person name="Tidwell J."/>
            <person name="Bellgard S.E."/>
            <person name="Bellgard M.I."/>
        </authorList>
    </citation>
    <scope>NUCLEOTIDE SEQUENCE</scope>
    <source>
        <tissue evidence="1">Shoot tissue taken approximately 20 cm above the soil surface</tissue>
    </source>
</reference>